<dbReference type="InterPro" id="IPR000182">
    <property type="entry name" value="GNAT_dom"/>
</dbReference>
<dbReference type="PROSITE" id="PS51186">
    <property type="entry name" value="GNAT"/>
    <property type="match status" value="1"/>
</dbReference>
<protein>
    <submittedName>
        <fullName evidence="2">GNAT family N-acetyltransferase</fullName>
    </submittedName>
</protein>
<evidence type="ECO:0000313" key="3">
    <source>
        <dbReference type="Proteomes" id="UP001465426"/>
    </source>
</evidence>
<dbReference type="Gene3D" id="3.40.630.30">
    <property type="match status" value="1"/>
</dbReference>
<gene>
    <name evidence="2" type="ORF">WMO63_17305</name>
</gene>
<evidence type="ECO:0000313" key="2">
    <source>
        <dbReference type="EMBL" id="MEQ2467416.1"/>
    </source>
</evidence>
<proteinExistence type="predicted"/>
<dbReference type="SUPFAM" id="SSF55729">
    <property type="entry name" value="Acyl-CoA N-acyltransferases (Nat)"/>
    <property type="match status" value="1"/>
</dbReference>
<dbReference type="Pfam" id="PF13673">
    <property type="entry name" value="Acetyltransf_10"/>
    <property type="match status" value="1"/>
</dbReference>
<keyword evidence="3" id="KW-1185">Reference proteome</keyword>
<accession>A0ABV1F251</accession>
<evidence type="ECO:0000259" key="1">
    <source>
        <dbReference type="PROSITE" id="PS51186"/>
    </source>
</evidence>
<dbReference type="Proteomes" id="UP001465426">
    <property type="component" value="Unassembled WGS sequence"/>
</dbReference>
<name>A0ABV1F251_9BACI</name>
<feature type="domain" description="N-acetyltransferase" evidence="1">
    <location>
        <begin position="6"/>
        <end position="148"/>
    </location>
</feature>
<dbReference type="CDD" id="cd04301">
    <property type="entry name" value="NAT_SF"/>
    <property type="match status" value="1"/>
</dbReference>
<organism evidence="2 3">
    <name type="scientific">Niallia hominis</name>
    <dbReference type="NCBI Taxonomy" id="3133173"/>
    <lineage>
        <taxon>Bacteria</taxon>
        <taxon>Bacillati</taxon>
        <taxon>Bacillota</taxon>
        <taxon>Bacilli</taxon>
        <taxon>Bacillales</taxon>
        <taxon>Bacillaceae</taxon>
        <taxon>Niallia</taxon>
    </lineage>
</organism>
<dbReference type="InterPro" id="IPR016181">
    <property type="entry name" value="Acyl_CoA_acyltransferase"/>
</dbReference>
<sequence length="153" mass="17879">MKWHVKNFNELTNMELYTLLKERTAVFVVEQNCPYLEVDGKDTESYHLFAEKEGEVVAYLRILPPGVSYPEASLGRILVKKEWRGQGLAEELVSRGIDYLKKELNEEVIKIQAQNYLRTFYQSFGFQSISKVYLEDNIPHIDMLLKGDRLETK</sequence>
<dbReference type="EMBL" id="JBBMFN010000051">
    <property type="protein sequence ID" value="MEQ2467416.1"/>
    <property type="molecule type" value="Genomic_DNA"/>
</dbReference>
<reference evidence="2 3" key="1">
    <citation type="submission" date="2024-03" db="EMBL/GenBank/DDBJ databases">
        <title>Human intestinal bacterial collection.</title>
        <authorList>
            <person name="Pauvert C."/>
            <person name="Hitch T.C.A."/>
            <person name="Clavel T."/>
        </authorList>
    </citation>
    <scope>NUCLEOTIDE SEQUENCE [LARGE SCALE GENOMIC DNA]</scope>
    <source>
        <strain evidence="2 3">CLA-SR-H024</strain>
    </source>
</reference>
<comment type="caution">
    <text evidence="2">The sequence shown here is derived from an EMBL/GenBank/DDBJ whole genome shotgun (WGS) entry which is preliminary data.</text>
</comment>
<dbReference type="RefSeq" id="WP_031537500.1">
    <property type="nucleotide sequence ID" value="NZ_JBBMFN010000051.1"/>
</dbReference>